<evidence type="ECO:0000313" key="2">
    <source>
        <dbReference type="Proteomes" id="UP000622552"/>
    </source>
</evidence>
<reference evidence="1" key="1">
    <citation type="submission" date="2020-11" db="EMBL/GenBank/DDBJ databases">
        <title>Sequencing the genomes of 1000 actinobacteria strains.</title>
        <authorList>
            <person name="Klenk H.-P."/>
        </authorList>
    </citation>
    <scope>NUCLEOTIDE SEQUENCE</scope>
    <source>
        <strain evidence="1">DSM 45356</strain>
    </source>
</reference>
<dbReference type="EMBL" id="JADOUF010000001">
    <property type="protein sequence ID" value="MBG6136072.1"/>
    <property type="molecule type" value="Genomic_DNA"/>
</dbReference>
<gene>
    <name evidence="1" type="ORF">IW245_002266</name>
</gene>
<keyword evidence="2" id="KW-1185">Reference proteome</keyword>
<accession>A0A8J7GG71</accession>
<evidence type="ECO:0008006" key="3">
    <source>
        <dbReference type="Google" id="ProtNLM"/>
    </source>
</evidence>
<protein>
    <recommendedName>
        <fullName evidence="3">Immunity protein Imm1</fullName>
    </recommendedName>
</protein>
<dbReference type="AlphaFoldDB" id="A0A8J7GG71"/>
<proteinExistence type="predicted"/>
<dbReference type="RefSeq" id="WP_197003108.1">
    <property type="nucleotide sequence ID" value="NZ_BONS01000001.1"/>
</dbReference>
<name>A0A8J7GG71_9ACTN</name>
<dbReference type="InterPro" id="IPR025680">
    <property type="entry name" value="DddI"/>
</dbReference>
<evidence type="ECO:0000313" key="1">
    <source>
        <dbReference type="EMBL" id="MBG6136072.1"/>
    </source>
</evidence>
<dbReference type="Pfam" id="PF14430">
    <property type="entry name" value="Imm1"/>
    <property type="match status" value="1"/>
</dbReference>
<comment type="caution">
    <text evidence="1">The sequence shown here is derived from an EMBL/GenBank/DDBJ whole genome shotgun (WGS) entry which is preliminary data.</text>
</comment>
<sequence>MTFSVWWDNDEQELSDAASVEAFFARRADRIAPHGGRAFAYWFAPVGVEEVVLRLDIDYDAGRTALRWLPDDTHALELPQAGPITVLETSDGGQISEVPAELAVVSVPTAHAAIAEYIATGQRPALLRWSQ</sequence>
<dbReference type="Proteomes" id="UP000622552">
    <property type="component" value="Unassembled WGS sequence"/>
</dbReference>
<organism evidence="1 2">
    <name type="scientific">Longispora fulva</name>
    <dbReference type="NCBI Taxonomy" id="619741"/>
    <lineage>
        <taxon>Bacteria</taxon>
        <taxon>Bacillati</taxon>
        <taxon>Actinomycetota</taxon>
        <taxon>Actinomycetes</taxon>
        <taxon>Micromonosporales</taxon>
        <taxon>Micromonosporaceae</taxon>
        <taxon>Longispora</taxon>
    </lineage>
</organism>